<dbReference type="GO" id="GO:0005524">
    <property type="term" value="F:ATP binding"/>
    <property type="evidence" value="ECO:0007669"/>
    <property type="project" value="UniProtKB-KW"/>
</dbReference>
<dbReference type="Pfam" id="PF00636">
    <property type="entry name" value="Ribonuclease_3"/>
    <property type="match status" value="1"/>
</dbReference>
<dbReference type="Gene3D" id="3.30.160.380">
    <property type="entry name" value="Dicer dimerisation domain"/>
    <property type="match status" value="1"/>
</dbReference>
<dbReference type="InterPro" id="IPR000999">
    <property type="entry name" value="RNase_III_dom"/>
</dbReference>
<feature type="domain" description="Dicer dsRNA-binding fold" evidence="9">
    <location>
        <begin position="46"/>
        <end position="142"/>
    </location>
</feature>
<dbReference type="OrthoDB" id="6513042at2759"/>
<dbReference type="InterPro" id="IPR038248">
    <property type="entry name" value="Dicer_dimer_sf"/>
</dbReference>
<evidence type="ECO:0000259" key="8">
    <source>
        <dbReference type="PROSITE" id="PS50142"/>
    </source>
</evidence>
<keyword evidence="3" id="KW-0378">Hydrolase</keyword>
<organism evidence="10 11">
    <name type="scientific">Gonium pectorale</name>
    <name type="common">Green alga</name>
    <dbReference type="NCBI Taxonomy" id="33097"/>
    <lineage>
        <taxon>Eukaryota</taxon>
        <taxon>Viridiplantae</taxon>
        <taxon>Chlorophyta</taxon>
        <taxon>core chlorophytes</taxon>
        <taxon>Chlorophyceae</taxon>
        <taxon>CS clade</taxon>
        <taxon>Chlamydomonadales</taxon>
        <taxon>Volvocaceae</taxon>
        <taxon>Gonium</taxon>
    </lineage>
</organism>
<keyword evidence="6" id="KW-0694">RNA-binding</keyword>
<dbReference type="GO" id="GO:0030422">
    <property type="term" value="P:siRNA processing"/>
    <property type="evidence" value="ECO:0007669"/>
    <property type="project" value="TreeGrafter"/>
</dbReference>
<proteinExistence type="predicted"/>
<keyword evidence="5" id="KW-0067">ATP-binding</keyword>
<dbReference type="GO" id="GO:0005737">
    <property type="term" value="C:cytoplasm"/>
    <property type="evidence" value="ECO:0007669"/>
    <property type="project" value="TreeGrafter"/>
</dbReference>
<evidence type="ECO:0000259" key="9">
    <source>
        <dbReference type="PROSITE" id="PS51327"/>
    </source>
</evidence>
<dbReference type="PROSITE" id="PS00517">
    <property type="entry name" value="RNASE_3_1"/>
    <property type="match status" value="1"/>
</dbReference>
<dbReference type="PROSITE" id="PS50142">
    <property type="entry name" value="RNASE_3_2"/>
    <property type="match status" value="2"/>
</dbReference>
<dbReference type="STRING" id="33097.A0A150GKF9"/>
<feature type="region of interest" description="Disordered" evidence="7">
    <location>
        <begin position="512"/>
        <end position="554"/>
    </location>
</feature>
<dbReference type="GO" id="GO:0004525">
    <property type="term" value="F:ribonuclease III activity"/>
    <property type="evidence" value="ECO:0007669"/>
    <property type="project" value="InterPro"/>
</dbReference>
<feature type="domain" description="RNase III" evidence="8">
    <location>
        <begin position="663"/>
        <end position="810"/>
    </location>
</feature>
<dbReference type="InterPro" id="IPR036389">
    <property type="entry name" value="RNase_III_sf"/>
</dbReference>
<keyword evidence="2" id="KW-0547">Nucleotide-binding</keyword>
<dbReference type="GO" id="GO:0005634">
    <property type="term" value="C:nucleus"/>
    <property type="evidence" value="ECO:0007669"/>
    <property type="project" value="TreeGrafter"/>
</dbReference>
<evidence type="ECO:0000256" key="3">
    <source>
        <dbReference type="ARBA" id="ARBA00022801"/>
    </source>
</evidence>
<dbReference type="GO" id="GO:0004386">
    <property type="term" value="F:helicase activity"/>
    <property type="evidence" value="ECO:0007669"/>
    <property type="project" value="UniProtKB-KW"/>
</dbReference>
<dbReference type="Proteomes" id="UP000075714">
    <property type="component" value="Unassembled WGS sequence"/>
</dbReference>
<dbReference type="GO" id="GO:0003723">
    <property type="term" value="F:RNA binding"/>
    <property type="evidence" value="ECO:0007669"/>
    <property type="project" value="UniProtKB-UniRule"/>
</dbReference>
<dbReference type="Gene3D" id="1.10.1520.10">
    <property type="entry name" value="Ribonuclease III domain"/>
    <property type="match status" value="2"/>
</dbReference>
<protein>
    <submittedName>
        <fullName evidence="10">Uncharacterized protein</fullName>
    </submittedName>
</protein>
<keyword evidence="11" id="KW-1185">Reference proteome</keyword>
<evidence type="ECO:0000256" key="7">
    <source>
        <dbReference type="SAM" id="MobiDB-lite"/>
    </source>
</evidence>
<evidence type="ECO:0000256" key="5">
    <source>
        <dbReference type="ARBA" id="ARBA00022840"/>
    </source>
</evidence>
<dbReference type="Pfam" id="PF14622">
    <property type="entry name" value="Ribonucleas_3_3"/>
    <property type="match status" value="1"/>
</dbReference>
<keyword evidence="1" id="KW-0677">Repeat</keyword>
<dbReference type="AlphaFoldDB" id="A0A150GKF9"/>
<dbReference type="EMBL" id="LSYV01000018">
    <property type="protein sequence ID" value="KXZ50329.1"/>
    <property type="molecule type" value="Genomic_DNA"/>
</dbReference>
<evidence type="ECO:0000256" key="1">
    <source>
        <dbReference type="ARBA" id="ARBA00022737"/>
    </source>
</evidence>
<dbReference type="Pfam" id="PF03368">
    <property type="entry name" value="Dicer_dimer"/>
    <property type="match status" value="1"/>
</dbReference>
<dbReference type="PANTHER" id="PTHR14950:SF37">
    <property type="entry name" value="ENDORIBONUCLEASE DICER"/>
    <property type="match status" value="1"/>
</dbReference>
<evidence type="ECO:0000256" key="6">
    <source>
        <dbReference type="PROSITE-ProRule" id="PRU00657"/>
    </source>
</evidence>
<reference evidence="11" key="1">
    <citation type="journal article" date="2016" name="Nat. Commun.">
        <title>The Gonium pectorale genome demonstrates co-option of cell cycle regulation during the evolution of multicellularity.</title>
        <authorList>
            <person name="Hanschen E.R."/>
            <person name="Marriage T.N."/>
            <person name="Ferris P.J."/>
            <person name="Hamaji T."/>
            <person name="Toyoda A."/>
            <person name="Fujiyama A."/>
            <person name="Neme R."/>
            <person name="Noguchi H."/>
            <person name="Minakuchi Y."/>
            <person name="Suzuki M."/>
            <person name="Kawai-Toyooka H."/>
            <person name="Smith D.R."/>
            <person name="Sparks H."/>
            <person name="Anderson J."/>
            <person name="Bakaric R."/>
            <person name="Luria V."/>
            <person name="Karger A."/>
            <person name="Kirschner M.W."/>
            <person name="Durand P.M."/>
            <person name="Michod R.E."/>
            <person name="Nozaki H."/>
            <person name="Olson B.J."/>
        </authorList>
    </citation>
    <scope>NUCLEOTIDE SEQUENCE [LARGE SCALE GENOMIC DNA]</scope>
    <source>
        <strain evidence="11">NIES-2863</strain>
    </source>
</reference>
<gene>
    <name evidence="10" type="ORF">GPECTOR_17g970</name>
</gene>
<evidence type="ECO:0000313" key="11">
    <source>
        <dbReference type="Proteomes" id="UP000075714"/>
    </source>
</evidence>
<dbReference type="PROSITE" id="PS51327">
    <property type="entry name" value="DICER_DSRBF"/>
    <property type="match status" value="1"/>
</dbReference>
<dbReference type="CDD" id="cd00593">
    <property type="entry name" value="RIBOc"/>
    <property type="match status" value="2"/>
</dbReference>
<dbReference type="SUPFAM" id="SSF69065">
    <property type="entry name" value="RNase III domain-like"/>
    <property type="match status" value="2"/>
</dbReference>
<evidence type="ECO:0000313" key="10">
    <source>
        <dbReference type="EMBL" id="KXZ50329.1"/>
    </source>
</evidence>
<evidence type="ECO:0000256" key="2">
    <source>
        <dbReference type="ARBA" id="ARBA00022741"/>
    </source>
</evidence>
<dbReference type="SMART" id="SM00535">
    <property type="entry name" value="RIBOc"/>
    <property type="match status" value="2"/>
</dbReference>
<feature type="region of interest" description="Disordered" evidence="7">
    <location>
        <begin position="1022"/>
        <end position="1091"/>
    </location>
</feature>
<evidence type="ECO:0000256" key="4">
    <source>
        <dbReference type="ARBA" id="ARBA00022806"/>
    </source>
</evidence>
<keyword evidence="4" id="KW-0347">Helicase</keyword>
<accession>A0A150GKF9</accession>
<name>A0A150GKF9_GONPE</name>
<dbReference type="InterPro" id="IPR005034">
    <property type="entry name" value="Dicer_dimerisation"/>
</dbReference>
<feature type="domain" description="RNase III" evidence="8">
    <location>
        <begin position="924"/>
        <end position="1026"/>
    </location>
</feature>
<sequence>MMVEKVQKLKRGGSAGWAPPLDVPDCALDDILYVEKTGALAFGSIAQNILEGYCWQLPGSSGAGLLQPYYSYETRPGLGGREWYLATVYLPSNCPVSAIPGDWQTKKDTARQSACLEALRSLHAAGALDDYLEPAFTRSGRMRSEMEGDTLLHRKLPRVLLTHRLPAALLPGASGGSSPAVATAGSVDPIGPGVAGPGAACASVSGPSATLRHLYTFSFSRQQDPVLDMKADAAVGNGGGRGDRIHPFGLMLHRKLPYELPAFTVRLQEDEEGDKDMDAGSPGAAAVTTGSSWARVQYVGPVQLNGPQLAALVAADRVMEAWMTRGDGGALDSVSCGGGGSSPEVDWRALEALARGPVPLSELLPGRLAPLVWGTGAAVTAADCPLDSDDTVSGGTASPDAGFGAGAGDGTGYGRTGCAALRTPSAEEVADSLGPLLRSHGLLVALTDGGLYVYRGMERGLTPDSPMEAGGDGTTFGARLASRWGVNAASIQRDQPLVRMGAAATGSNILARGDASASTSAGGPRPDPLGQGPNPDAGDSGSRKGSRQGQGQGGGTLLLPQALALAPLPLRLWRAAAQTVELAYRLEALAAAEEARQRLLTPLGFLELASPAVGTGSIAGRCGPGNVATQLAMAAAGGPAAQLAGAASAAVLGSDATSLALAALSSKSAADPQYDCERLEFLGDAVIKFFATLYVYGKERDKAFAHEGVMSHRRDRLVANEVLLELGTRLGLQDYIRAAPYSLRSSLRLRRVGLRLQDDGEAGAADTPVGGVNAGGVEAAGAAAVEADVRREQEVRGKRVADCVEALVGAHLAAGMQAAAPAHAPGASAAAVRLLPAEGDDTMSTAGGAFSLEVMKHLESALRFCIGAGILEGDAARVLDGLHSSPRSGGGQPVRGAKAAEATIAAAEAVTEHAFAQPGFAVAALTHVSFPTREAGCHYQLLEFLGDAVLGLVVSVWVFRHGGTPEQMTAQREKLVSNEALAAAALAAGLPTAVRMKQRQLQADVQAYALAMAPATTVAARSANAGDDPAQSSGGSADDVRRPCRVRAGGKPDARRHRRPASRAWGGSVPVEGGFGGSSGYRDSHGLILGS</sequence>
<dbReference type="PANTHER" id="PTHR14950">
    <property type="entry name" value="DICER-RELATED"/>
    <property type="match status" value="1"/>
</dbReference>
<comment type="caution">
    <text evidence="10">The sequence shown here is derived from an EMBL/GenBank/DDBJ whole genome shotgun (WGS) entry which is preliminary data.</text>
</comment>